<organism evidence="1 2">
    <name type="scientific">Uabimicrobium amorphum</name>
    <dbReference type="NCBI Taxonomy" id="2596890"/>
    <lineage>
        <taxon>Bacteria</taxon>
        <taxon>Pseudomonadati</taxon>
        <taxon>Planctomycetota</taxon>
        <taxon>Candidatus Uabimicrobiia</taxon>
        <taxon>Candidatus Uabimicrobiales</taxon>
        <taxon>Candidatus Uabimicrobiaceae</taxon>
        <taxon>Candidatus Uabimicrobium</taxon>
    </lineage>
</organism>
<evidence type="ECO:0000313" key="1">
    <source>
        <dbReference type="EMBL" id="BBM83312.1"/>
    </source>
</evidence>
<protein>
    <recommendedName>
        <fullName evidence="3">Roadblock/LAMTOR2 domain-containing protein</fullName>
    </recommendedName>
</protein>
<accession>A0A5S9F2C2</accession>
<dbReference type="RefSeq" id="WP_151967517.1">
    <property type="nucleotide sequence ID" value="NZ_AP019860.1"/>
</dbReference>
<reference evidence="1 2" key="1">
    <citation type="submission" date="2019-08" db="EMBL/GenBank/DDBJ databases">
        <title>Complete genome sequence of Candidatus Uab amorphum.</title>
        <authorList>
            <person name="Shiratori T."/>
            <person name="Suzuki S."/>
            <person name="Kakizawa Y."/>
            <person name="Ishida K."/>
        </authorList>
    </citation>
    <scope>NUCLEOTIDE SEQUENCE [LARGE SCALE GENOMIC DNA]</scope>
    <source>
        <strain evidence="1 2">SRT547</strain>
    </source>
</reference>
<dbReference type="Gene3D" id="3.30.450.30">
    <property type="entry name" value="Dynein light chain 2a, cytoplasmic"/>
    <property type="match status" value="1"/>
</dbReference>
<proteinExistence type="predicted"/>
<name>A0A5S9F2C2_UABAM</name>
<dbReference type="EMBL" id="AP019860">
    <property type="protein sequence ID" value="BBM83312.1"/>
    <property type="molecule type" value="Genomic_DNA"/>
</dbReference>
<evidence type="ECO:0000313" key="2">
    <source>
        <dbReference type="Proteomes" id="UP000326354"/>
    </source>
</evidence>
<dbReference type="KEGG" id="uam:UABAM_01663"/>
<evidence type="ECO:0008006" key="3">
    <source>
        <dbReference type="Google" id="ProtNLM"/>
    </source>
</evidence>
<keyword evidence="2" id="KW-1185">Reference proteome</keyword>
<gene>
    <name evidence="1" type="ORF">UABAM_01663</name>
</gene>
<sequence length="107" mass="12281">MNDYQKFIQKNLRLPYIHHMLVADLQGNILASSSENNEDEAVMCSFLHQSALQMGTEFGLSSFRHIAFEHGSYKCVVTEQKGFLLLAMLDKNVSDSKYLSYLEQMLQ</sequence>
<dbReference type="AlphaFoldDB" id="A0A5S9F2C2"/>
<dbReference type="Proteomes" id="UP000326354">
    <property type="component" value="Chromosome"/>
</dbReference>
<dbReference type="SUPFAM" id="SSF103196">
    <property type="entry name" value="Roadblock/LC7 domain"/>
    <property type="match status" value="1"/>
</dbReference>